<dbReference type="AlphaFoldDB" id="A0A8S3CHW1"/>
<organism evidence="2 3">
    <name type="scientific">Rotaria magnacalcarata</name>
    <dbReference type="NCBI Taxonomy" id="392030"/>
    <lineage>
        <taxon>Eukaryota</taxon>
        <taxon>Metazoa</taxon>
        <taxon>Spiralia</taxon>
        <taxon>Gnathifera</taxon>
        <taxon>Rotifera</taxon>
        <taxon>Eurotatoria</taxon>
        <taxon>Bdelloidea</taxon>
        <taxon>Philodinida</taxon>
        <taxon>Philodinidae</taxon>
        <taxon>Rotaria</taxon>
    </lineage>
</organism>
<dbReference type="EMBL" id="CAJOBJ010126079">
    <property type="protein sequence ID" value="CAF4700136.1"/>
    <property type="molecule type" value="Genomic_DNA"/>
</dbReference>
<feature type="non-terminal residue" evidence="2">
    <location>
        <position position="55"/>
    </location>
</feature>
<evidence type="ECO:0000313" key="1">
    <source>
        <dbReference type="EMBL" id="CAF4700136.1"/>
    </source>
</evidence>
<protein>
    <submittedName>
        <fullName evidence="2">Uncharacterized protein</fullName>
    </submittedName>
</protein>
<accession>A0A8S3CHW1</accession>
<gene>
    <name evidence="1" type="ORF">GIL414_LOCUS43025</name>
    <name evidence="2" type="ORF">GIL414_LOCUS52542</name>
</gene>
<name>A0A8S3CHW1_9BILA</name>
<evidence type="ECO:0000313" key="3">
    <source>
        <dbReference type="Proteomes" id="UP000681720"/>
    </source>
</evidence>
<dbReference type="EMBL" id="CAJOBJ010180343">
    <property type="protein sequence ID" value="CAF4915726.1"/>
    <property type="molecule type" value="Genomic_DNA"/>
</dbReference>
<evidence type="ECO:0000313" key="2">
    <source>
        <dbReference type="EMBL" id="CAF4915726.1"/>
    </source>
</evidence>
<dbReference type="Proteomes" id="UP000681720">
    <property type="component" value="Unassembled WGS sequence"/>
</dbReference>
<comment type="caution">
    <text evidence="2">The sequence shown here is derived from an EMBL/GenBank/DDBJ whole genome shotgun (WGS) entry which is preliminary data.</text>
</comment>
<proteinExistence type="predicted"/>
<reference evidence="2" key="1">
    <citation type="submission" date="2021-02" db="EMBL/GenBank/DDBJ databases">
        <authorList>
            <person name="Nowell W R."/>
        </authorList>
    </citation>
    <scope>NUCLEOTIDE SEQUENCE</scope>
</reference>
<sequence>MVNSIEDESTQIMMLEILQLLSEYEYIIKILSEIKGQESPMGLLKGLNDQPEQIQ</sequence>